<accession>A0ABS9U6L0</accession>
<dbReference type="PANTHER" id="PTHR30344:SF1">
    <property type="entry name" value="6-PHOSPHOGLUCONOLACTONASE"/>
    <property type="match status" value="1"/>
</dbReference>
<comment type="caution">
    <text evidence="2">The sequence shown here is derived from an EMBL/GenBank/DDBJ whole genome shotgun (WGS) entry which is preliminary data.</text>
</comment>
<name>A0ABS9U6L0_9MICC</name>
<dbReference type="SUPFAM" id="SSF63829">
    <property type="entry name" value="Calcium-dependent phosphotriesterase"/>
    <property type="match status" value="1"/>
</dbReference>
<dbReference type="Gene3D" id="2.130.10.10">
    <property type="entry name" value="YVTN repeat-like/Quinoprotein amine dehydrogenase"/>
    <property type="match status" value="1"/>
</dbReference>
<dbReference type="RefSeq" id="WP_241056220.1">
    <property type="nucleotide sequence ID" value="NZ_JAKZBV010000001.1"/>
</dbReference>
<dbReference type="EMBL" id="JAKZBV010000001">
    <property type="protein sequence ID" value="MCH6472325.1"/>
    <property type="molecule type" value="Genomic_DNA"/>
</dbReference>
<dbReference type="InterPro" id="IPR019405">
    <property type="entry name" value="Lactonase_7-beta_prop"/>
</dbReference>
<dbReference type="InterPro" id="IPR015943">
    <property type="entry name" value="WD40/YVTN_repeat-like_dom_sf"/>
</dbReference>
<comment type="similarity">
    <text evidence="1">Belongs to the cycloisomerase 2 family.</text>
</comment>
<dbReference type="Proteomes" id="UP001202922">
    <property type="component" value="Unassembled WGS sequence"/>
</dbReference>
<evidence type="ECO:0000313" key="2">
    <source>
        <dbReference type="EMBL" id="MCH6472325.1"/>
    </source>
</evidence>
<proteinExistence type="inferred from homology"/>
<dbReference type="InterPro" id="IPR050282">
    <property type="entry name" value="Cycloisomerase_2"/>
</dbReference>
<organism evidence="2 3">
    <name type="scientific">Sinomonas terrae</name>
    <dbReference type="NCBI Taxonomy" id="2908838"/>
    <lineage>
        <taxon>Bacteria</taxon>
        <taxon>Bacillati</taxon>
        <taxon>Actinomycetota</taxon>
        <taxon>Actinomycetes</taxon>
        <taxon>Micrococcales</taxon>
        <taxon>Micrococcaceae</taxon>
        <taxon>Sinomonas</taxon>
    </lineage>
</organism>
<dbReference type="InterPro" id="IPR011045">
    <property type="entry name" value="N2O_reductase_N"/>
</dbReference>
<protein>
    <submittedName>
        <fullName evidence="2">Lactonase family protein</fullName>
    </submittedName>
</protein>
<dbReference type="Pfam" id="PF10282">
    <property type="entry name" value="Lactonase"/>
    <property type="match status" value="1"/>
</dbReference>
<reference evidence="2 3" key="1">
    <citation type="submission" date="2022-03" db="EMBL/GenBank/DDBJ databases">
        <title>Sinomonas sp. isolated from a soil.</title>
        <authorList>
            <person name="Han J."/>
            <person name="Kim D.-U."/>
        </authorList>
    </citation>
    <scope>NUCLEOTIDE SEQUENCE [LARGE SCALE GENOMIC DNA]</scope>
    <source>
        <strain evidence="2 3">5-5</strain>
    </source>
</reference>
<dbReference type="PANTHER" id="PTHR30344">
    <property type="entry name" value="6-PHOSPHOGLUCONOLACTONASE-RELATED"/>
    <property type="match status" value="1"/>
</dbReference>
<sequence>MTEQSLAQRTFVLVACTGAGAVDLLELDAGSGALKPLARTEGLPGVAALALGPQGTAYAACNGGGTDGSGPRAVALSLDPTGAVAQGAARDLPASACFVALGPDGRSLFSASYGDGRLDRVPLPGANSGKSARYDTGANTHCVAFSPDGRFVYATSLGDDRVSWFKADDDGATRADDGAITPSGSVAAQRGSGPRYLRLNKAGDRAYVVHELTGEIAVYARDAESGGLELLQRISAVEGLGLAPGPVRSASTPDPGTGVVWAADLRLTPDDRFLYTTERSTSTISGFAVKDDGTLEFVSRTSTEAQPCGSAIDPSGRFLLVCGEASDHISSYWIGDDGRLTPGARSETSAGPLAIECCRVM</sequence>
<evidence type="ECO:0000256" key="1">
    <source>
        <dbReference type="ARBA" id="ARBA00005564"/>
    </source>
</evidence>
<keyword evidence="3" id="KW-1185">Reference proteome</keyword>
<dbReference type="SUPFAM" id="SSF50974">
    <property type="entry name" value="Nitrous oxide reductase, N-terminal domain"/>
    <property type="match status" value="1"/>
</dbReference>
<evidence type="ECO:0000313" key="3">
    <source>
        <dbReference type="Proteomes" id="UP001202922"/>
    </source>
</evidence>
<gene>
    <name evidence="2" type="ORF">L0M17_20560</name>
</gene>